<dbReference type="NCBIfam" id="TIGR01640">
    <property type="entry name" value="F_box_assoc_1"/>
    <property type="match status" value="1"/>
</dbReference>
<dbReference type="PANTHER" id="PTHR31672:SF13">
    <property type="entry name" value="F-BOX PROTEIN CPR30-LIKE"/>
    <property type="match status" value="1"/>
</dbReference>
<protein>
    <recommendedName>
        <fullName evidence="1">F-box domain-containing protein</fullName>
    </recommendedName>
</protein>
<dbReference type="Pfam" id="PF07734">
    <property type="entry name" value="FBA_1"/>
    <property type="match status" value="1"/>
</dbReference>
<gene>
    <name evidence="2" type="ORF">FPE_LOCUS24634</name>
</gene>
<evidence type="ECO:0000313" key="3">
    <source>
        <dbReference type="Proteomes" id="UP000834106"/>
    </source>
</evidence>
<dbReference type="SUPFAM" id="SSF81383">
    <property type="entry name" value="F-box domain"/>
    <property type="match status" value="1"/>
</dbReference>
<dbReference type="CDD" id="cd22157">
    <property type="entry name" value="F-box_AtFBW1-like"/>
    <property type="match status" value="1"/>
</dbReference>
<name>A0AAD2E4Q5_9LAMI</name>
<accession>A0AAD2E4Q5</accession>
<evidence type="ECO:0000313" key="2">
    <source>
        <dbReference type="EMBL" id="CAI9777204.1"/>
    </source>
</evidence>
<dbReference type="EMBL" id="OU503050">
    <property type="protein sequence ID" value="CAI9777204.1"/>
    <property type="molecule type" value="Genomic_DNA"/>
</dbReference>
<dbReference type="Gene3D" id="1.20.1280.50">
    <property type="match status" value="1"/>
</dbReference>
<sequence>MGCKPNFDSPINSPSKKIKFTKHQTQTQELIPHLPQEIIEEILSRLPVKSLLKFSCVSKSWLSLISTPNFIETHLQNSSHHRILLTIDDPYTDSPDYLQNCSLHSLLYNPVTDAMNIPWDWDEFSVVVGSCNGLVCIAKRFDKLFLWNPSTRKSRRLPFSVVEMFFNDDIYEFGYFTYGFGFDESTNDYKIVKYFCYEHLTLVMIYSFKTDSWKHIEDFPGRPIKNTAKFVNGKFYWIASHLLRINIVSLDIETQRFEEIELPQLSEPDNYKHLTLGVSGECLSMLINYEKYGDLWILKERAWSKVVNIPFIVDDTKIFEQSWNKLFTIPFDISYPGIFEEWTPLYMLNNGEILLLFGTIFIVYNPKDKGLRCPIINNFTPCLKANIYVESLVSPMDMGHT</sequence>
<reference evidence="2" key="1">
    <citation type="submission" date="2023-05" db="EMBL/GenBank/DDBJ databases">
        <authorList>
            <person name="Huff M."/>
        </authorList>
    </citation>
    <scope>NUCLEOTIDE SEQUENCE</scope>
</reference>
<keyword evidence="3" id="KW-1185">Reference proteome</keyword>
<organism evidence="2 3">
    <name type="scientific">Fraxinus pennsylvanica</name>
    <dbReference type="NCBI Taxonomy" id="56036"/>
    <lineage>
        <taxon>Eukaryota</taxon>
        <taxon>Viridiplantae</taxon>
        <taxon>Streptophyta</taxon>
        <taxon>Embryophyta</taxon>
        <taxon>Tracheophyta</taxon>
        <taxon>Spermatophyta</taxon>
        <taxon>Magnoliopsida</taxon>
        <taxon>eudicotyledons</taxon>
        <taxon>Gunneridae</taxon>
        <taxon>Pentapetalae</taxon>
        <taxon>asterids</taxon>
        <taxon>lamiids</taxon>
        <taxon>Lamiales</taxon>
        <taxon>Oleaceae</taxon>
        <taxon>Oleeae</taxon>
        <taxon>Fraxinus</taxon>
    </lineage>
</organism>
<dbReference type="Pfam" id="PF00646">
    <property type="entry name" value="F-box"/>
    <property type="match status" value="1"/>
</dbReference>
<evidence type="ECO:0000259" key="1">
    <source>
        <dbReference type="PROSITE" id="PS50181"/>
    </source>
</evidence>
<dbReference type="InterPro" id="IPR006527">
    <property type="entry name" value="F-box-assoc_dom_typ1"/>
</dbReference>
<dbReference type="PROSITE" id="PS50181">
    <property type="entry name" value="FBOX"/>
    <property type="match status" value="1"/>
</dbReference>
<dbReference type="AlphaFoldDB" id="A0AAD2E4Q5"/>
<dbReference type="Proteomes" id="UP000834106">
    <property type="component" value="Chromosome 15"/>
</dbReference>
<feature type="domain" description="F-box" evidence="1">
    <location>
        <begin position="28"/>
        <end position="74"/>
    </location>
</feature>
<dbReference type="InterPro" id="IPR050796">
    <property type="entry name" value="SCF_F-box_component"/>
</dbReference>
<dbReference type="PANTHER" id="PTHR31672">
    <property type="entry name" value="BNACNNG10540D PROTEIN"/>
    <property type="match status" value="1"/>
</dbReference>
<dbReference type="InterPro" id="IPR017451">
    <property type="entry name" value="F-box-assoc_interact_dom"/>
</dbReference>
<proteinExistence type="predicted"/>
<dbReference type="InterPro" id="IPR001810">
    <property type="entry name" value="F-box_dom"/>
</dbReference>
<dbReference type="SMART" id="SM00256">
    <property type="entry name" value="FBOX"/>
    <property type="match status" value="1"/>
</dbReference>
<dbReference type="InterPro" id="IPR036047">
    <property type="entry name" value="F-box-like_dom_sf"/>
</dbReference>